<keyword evidence="1" id="KW-1133">Transmembrane helix</keyword>
<evidence type="ECO:0000256" key="1">
    <source>
        <dbReference type="SAM" id="Phobius"/>
    </source>
</evidence>
<feature type="transmembrane region" description="Helical" evidence="1">
    <location>
        <begin position="37"/>
        <end position="59"/>
    </location>
</feature>
<feature type="transmembrane region" description="Helical" evidence="1">
    <location>
        <begin position="6"/>
        <end position="30"/>
    </location>
</feature>
<accession>A0ABV1AR94</accession>
<protein>
    <submittedName>
        <fullName evidence="2">MptD family putative ECF transporter S component</fullName>
    </submittedName>
</protein>
<reference evidence="2 3" key="1">
    <citation type="submission" date="2024-03" db="EMBL/GenBank/DDBJ databases">
        <title>Human intestinal bacterial collection.</title>
        <authorList>
            <person name="Pauvert C."/>
            <person name="Hitch T.C.A."/>
            <person name="Clavel T."/>
        </authorList>
    </citation>
    <scope>NUCLEOTIDE SEQUENCE [LARGE SCALE GENOMIC DNA]</scope>
    <source>
        <strain evidence="2 3">CLA-AA-H95</strain>
    </source>
</reference>
<keyword evidence="1" id="KW-0472">Membrane</keyword>
<sequence length="91" mass="9818">MAIPISFVPIFLPILGALWTLITGNPFMLFLTRVKKFGMVTLMAILSGLLMGLTGMGYWGVPLGLVFGLLGDLILFCGILSTEIHCFLGGR</sequence>
<dbReference type="RefSeq" id="WP_349078638.1">
    <property type="nucleotide sequence ID" value="NZ_JBBMEI010000101.1"/>
</dbReference>
<dbReference type="EMBL" id="JBBMEI010000101">
    <property type="protein sequence ID" value="MEQ2360133.1"/>
    <property type="molecule type" value="Genomic_DNA"/>
</dbReference>
<dbReference type="InterPro" id="IPR011733">
    <property type="entry name" value="CHP02185_IM"/>
</dbReference>
<feature type="transmembrane region" description="Helical" evidence="1">
    <location>
        <begin position="65"/>
        <end position="88"/>
    </location>
</feature>
<evidence type="ECO:0000313" key="3">
    <source>
        <dbReference type="Proteomes" id="UP001446032"/>
    </source>
</evidence>
<gene>
    <name evidence="2" type="ORF">WMO75_17745</name>
</gene>
<comment type="caution">
    <text evidence="2">The sequence shown here is derived from an EMBL/GenBank/DDBJ whole genome shotgun (WGS) entry which is preliminary data.</text>
</comment>
<dbReference type="Pfam" id="PF09605">
    <property type="entry name" value="Trep_Strep"/>
    <property type="match status" value="1"/>
</dbReference>
<evidence type="ECO:0000313" key="2">
    <source>
        <dbReference type="EMBL" id="MEQ2360133.1"/>
    </source>
</evidence>
<name>A0ABV1AR94_9FIRM</name>
<organism evidence="2 3">
    <name type="scientific">Blautia intestinihominis</name>
    <dbReference type="NCBI Taxonomy" id="3133152"/>
    <lineage>
        <taxon>Bacteria</taxon>
        <taxon>Bacillati</taxon>
        <taxon>Bacillota</taxon>
        <taxon>Clostridia</taxon>
        <taxon>Lachnospirales</taxon>
        <taxon>Lachnospiraceae</taxon>
        <taxon>Blautia</taxon>
    </lineage>
</organism>
<proteinExistence type="predicted"/>
<keyword evidence="3" id="KW-1185">Reference proteome</keyword>
<dbReference type="Proteomes" id="UP001446032">
    <property type="component" value="Unassembled WGS sequence"/>
</dbReference>
<keyword evidence="1" id="KW-0812">Transmembrane</keyword>